<evidence type="ECO:0000313" key="2">
    <source>
        <dbReference type="EMBL" id="GEP31761.1"/>
    </source>
</evidence>
<dbReference type="Proteomes" id="UP000321337">
    <property type="component" value="Unassembled WGS sequence"/>
</dbReference>
<dbReference type="PANTHER" id="PTHR35604:SF2">
    <property type="entry name" value="TRANSPOSASE INSH FOR INSERTION SEQUENCE ELEMENT IS5A-RELATED"/>
    <property type="match status" value="1"/>
</dbReference>
<evidence type="ECO:0000256" key="1">
    <source>
        <dbReference type="SAM" id="MobiDB-lite"/>
    </source>
</evidence>
<evidence type="ECO:0000313" key="3">
    <source>
        <dbReference type="Proteomes" id="UP000321337"/>
    </source>
</evidence>
<reference evidence="2 3" key="1">
    <citation type="submission" date="2019-07" db="EMBL/GenBank/DDBJ databases">
        <title>Whole genome shotgun sequence of Thiobacillus plumbophilus NBRC 107929.</title>
        <authorList>
            <person name="Hosoyama A."/>
            <person name="Uohara A."/>
            <person name="Ohji S."/>
            <person name="Ichikawa N."/>
        </authorList>
    </citation>
    <scope>NUCLEOTIDE SEQUENCE [LARGE SCALE GENOMIC DNA]</scope>
    <source>
        <strain evidence="2 3">NBRC 107929</strain>
    </source>
</reference>
<protein>
    <recommendedName>
        <fullName evidence="4">Transposase</fullName>
    </recommendedName>
</protein>
<accession>A0A512LC98</accession>
<feature type="region of interest" description="Disordered" evidence="1">
    <location>
        <begin position="43"/>
        <end position="69"/>
    </location>
</feature>
<organism evidence="2 3">
    <name type="scientific">Sulfuriferula plumbiphila</name>
    <dbReference type="NCBI Taxonomy" id="171865"/>
    <lineage>
        <taxon>Bacteria</taxon>
        <taxon>Pseudomonadati</taxon>
        <taxon>Pseudomonadota</taxon>
        <taxon>Betaproteobacteria</taxon>
        <taxon>Nitrosomonadales</taxon>
        <taxon>Sulfuricellaceae</taxon>
        <taxon>Sulfuriferula</taxon>
    </lineage>
</organism>
<keyword evidence="3" id="KW-1185">Reference proteome</keyword>
<evidence type="ECO:0008006" key="4">
    <source>
        <dbReference type="Google" id="ProtNLM"/>
    </source>
</evidence>
<proteinExistence type="predicted"/>
<dbReference type="AlphaFoldDB" id="A0A512LC98"/>
<name>A0A512LC98_9PROT</name>
<dbReference type="PANTHER" id="PTHR35604">
    <property type="entry name" value="TRANSPOSASE INSH FOR INSERTION SEQUENCE ELEMENT IS5A-RELATED"/>
    <property type="match status" value="1"/>
</dbReference>
<gene>
    <name evidence="2" type="ORF">TPL01_28990</name>
</gene>
<sequence>MPKFRRLPEGHELTASILTAINTHWAEKGLLLKEGTVVDAPIITAPSSTRNRNGTRDSEMHQTKKGNQL</sequence>
<comment type="caution">
    <text evidence="2">The sequence shown here is derived from an EMBL/GenBank/DDBJ whole genome shotgun (WGS) entry which is preliminary data.</text>
</comment>
<dbReference type="EMBL" id="BKAD01000036">
    <property type="protein sequence ID" value="GEP31761.1"/>
    <property type="molecule type" value="Genomic_DNA"/>
</dbReference>